<evidence type="ECO:0008006" key="4">
    <source>
        <dbReference type="Google" id="ProtNLM"/>
    </source>
</evidence>
<keyword evidence="3" id="KW-1185">Reference proteome</keyword>
<keyword evidence="1" id="KW-0732">Signal</keyword>
<organism evidence="2 3">
    <name type="scientific">Orenia marismortui</name>
    <dbReference type="NCBI Taxonomy" id="46469"/>
    <lineage>
        <taxon>Bacteria</taxon>
        <taxon>Bacillati</taxon>
        <taxon>Bacillota</taxon>
        <taxon>Clostridia</taxon>
        <taxon>Halanaerobiales</taxon>
        <taxon>Halobacteroidaceae</taxon>
        <taxon>Orenia</taxon>
    </lineage>
</organism>
<accession>A0A4R8H1Y6</accession>
<name>A0A4R8H1Y6_9FIRM</name>
<dbReference type="RefSeq" id="WP_134117575.1">
    <property type="nucleotide sequence ID" value="NZ_SOEG01000021.1"/>
</dbReference>
<dbReference type="Proteomes" id="UP000295832">
    <property type="component" value="Unassembled WGS sequence"/>
</dbReference>
<proteinExistence type="predicted"/>
<protein>
    <recommendedName>
        <fullName evidence="4">Outer membrane protein with beta-barrel domain</fullName>
    </recommendedName>
</protein>
<evidence type="ECO:0000256" key="1">
    <source>
        <dbReference type="SAM" id="SignalP"/>
    </source>
</evidence>
<gene>
    <name evidence="2" type="ORF">C7959_12119</name>
</gene>
<dbReference type="STRING" id="926561.GCA_000379025_01886"/>
<comment type="caution">
    <text evidence="2">The sequence shown here is derived from an EMBL/GenBank/DDBJ whole genome shotgun (WGS) entry which is preliminary data.</text>
</comment>
<reference evidence="2 3" key="1">
    <citation type="submission" date="2019-03" db="EMBL/GenBank/DDBJ databases">
        <title>Subsurface microbial communities from deep shales in Ohio and West Virginia, USA.</title>
        <authorList>
            <person name="Wrighton K."/>
        </authorList>
    </citation>
    <scope>NUCLEOTIDE SEQUENCE [LARGE SCALE GENOMIC DNA]</scope>
    <source>
        <strain evidence="2 3">MSL 6dP</strain>
    </source>
</reference>
<dbReference type="EMBL" id="SOEG01000021">
    <property type="protein sequence ID" value="TDX49066.1"/>
    <property type="molecule type" value="Genomic_DNA"/>
</dbReference>
<evidence type="ECO:0000313" key="3">
    <source>
        <dbReference type="Proteomes" id="UP000295832"/>
    </source>
</evidence>
<evidence type="ECO:0000313" key="2">
    <source>
        <dbReference type="EMBL" id="TDX49066.1"/>
    </source>
</evidence>
<feature type="signal peptide" evidence="1">
    <location>
        <begin position="1"/>
        <end position="22"/>
    </location>
</feature>
<dbReference type="AlphaFoldDB" id="A0A4R8H1Y6"/>
<feature type="chain" id="PRO_5020479340" description="Outer membrane protein with beta-barrel domain" evidence="1">
    <location>
        <begin position="23"/>
        <end position="224"/>
    </location>
</feature>
<sequence length="224" mass="25488">MRRFMVIAIISFLLCSNTIASANNLEFNGGVTYNNFVYSDIEEGNINDSYWVRESLNSGKGFYLEGVYWIGSKYGLGLGLNNASSSWSSFETYNDSSRTEYSSEYDFDGYYGKLAYKLTDNVRLNMGLGHNQFTESYYEYNSWEKTPFEQDILAGDGLGVIVETQIDYPINDHVSFISNFGYGKAKLKLNHVYDWDTDKLVENSADKELIVDSLRLGINLAVKF</sequence>